<sequence length="74" mass="8814">MAHNFVIAKLFRAVAIHRIYGISFLDFFNFYLWILRLLQSLRHDKVIWNNKIRILCGFCGLLRSFATARNDKII</sequence>
<reference evidence="2 3" key="1">
    <citation type="journal article" date="2013" name="Genome Announc.">
        <title>Draft Genome Sequence of Helicobacter fennelliae Strain MRY12-0050, Isolated from a Bacteremia Patient.</title>
        <authorList>
            <person name="Rimbara E."/>
            <person name="Matsui M."/>
            <person name="Mori S."/>
            <person name="Suzuki S."/>
            <person name="Suzuki M."/>
            <person name="Kim H."/>
            <person name="Sekizuka T."/>
            <person name="Kuroda M."/>
            <person name="Shibayama K."/>
        </authorList>
    </citation>
    <scope>NUCLEOTIDE SEQUENCE [LARGE SCALE GENOMIC DNA]</scope>
    <source>
        <strain evidence="2 3">MRY12-0050</strain>
    </source>
</reference>
<organism evidence="2 3">
    <name type="scientific">Helicobacter fennelliae MRY12-0050</name>
    <dbReference type="NCBI Taxonomy" id="1325130"/>
    <lineage>
        <taxon>Bacteria</taxon>
        <taxon>Pseudomonadati</taxon>
        <taxon>Campylobacterota</taxon>
        <taxon>Epsilonproteobacteria</taxon>
        <taxon>Campylobacterales</taxon>
        <taxon>Helicobacteraceae</taxon>
        <taxon>Helicobacter</taxon>
    </lineage>
</organism>
<proteinExistence type="predicted"/>
<evidence type="ECO:0000313" key="3">
    <source>
        <dbReference type="Proteomes" id="UP000018143"/>
    </source>
</evidence>
<evidence type="ECO:0000313" key="2">
    <source>
        <dbReference type="EMBL" id="GAD19227.1"/>
    </source>
</evidence>
<dbReference type="AlphaFoldDB" id="T1DW88"/>
<keyword evidence="1" id="KW-1133">Transmembrane helix</keyword>
<dbReference type="Proteomes" id="UP000018143">
    <property type="component" value="Unassembled WGS sequence"/>
</dbReference>
<name>T1DW88_9HELI</name>
<gene>
    <name evidence="2" type="ORF">HFN_0358</name>
</gene>
<feature type="transmembrane region" description="Helical" evidence="1">
    <location>
        <begin position="19"/>
        <end position="38"/>
    </location>
</feature>
<keyword evidence="3" id="KW-1185">Reference proteome</keyword>
<evidence type="ECO:0000256" key="1">
    <source>
        <dbReference type="SAM" id="Phobius"/>
    </source>
</evidence>
<accession>T1DW88</accession>
<keyword evidence="1" id="KW-0812">Transmembrane</keyword>
<dbReference type="RefSeq" id="WP_023948438.1">
    <property type="nucleotide sequence ID" value="NZ_BASD01000018.1"/>
</dbReference>
<protein>
    <submittedName>
        <fullName evidence="2">Uncharacterized protein</fullName>
    </submittedName>
</protein>
<comment type="caution">
    <text evidence="2">The sequence shown here is derived from an EMBL/GenBank/DDBJ whole genome shotgun (WGS) entry which is preliminary data.</text>
</comment>
<dbReference type="EMBL" id="BASD01000018">
    <property type="protein sequence ID" value="GAD19227.1"/>
    <property type="molecule type" value="Genomic_DNA"/>
</dbReference>
<dbReference type="STRING" id="1325130.HFN_0358"/>
<keyword evidence="1" id="KW-0472">Membrane</keyword>